<dbReference type="RefSeq" id="WP_085390413.1">
    <property type="nucleotide sequence ID" value="NZ_JBGNXI010000005.1"/>
</dbReference>
<reference evidence="18 19" key="1">
    <citation type="submission" date="2018-12" db="EMBL/GenBank/DDBJ databases">
        <authorList>
            <consortium name="Pathogen Informatics"/>
        </authorList>
    </citation>
    <scope>NUCLEOTIDE SEQUENCE [LARGE SCALE GENOMIC DNA]</scope>
    <source>
        <strain evidence="18 19">NCTC12227</strain>
    </source>
</reference>
<protein>
    <recommendedName>
        <fullName evidence="14">Sensor protein</fullName>
        <ecNumber evidence="14">2.7.13.3</ecNumber>
    </recommendedName>
</protein>
<evidence type="ECO:0000256" key="13">
    <source>
        <dbReference type="ARBA" id="ARBA00023136"/>
    </source>
</evidence>
<evidence type="ECO:0000259" key="17">
    <source>
        <dbReference type="PROSITE" id="PS50885"/>
    </source>
</evidence>
<keyword evidence="11 15" id="KW-1133">Transmembrane helix</keyword>
<dbReference type="PANTHER" id="PTHR24421">
    <property type="entry name" value="NITRATE/NITRITE SENSOR PROTEIN NARX-RELATED"/>
    <property type="match status" value="1"/>
</dbReference>
<keyword evidence="13 14" id="KW-0472">Membrane</keyword>
<dbReference type="GO" id="GO:0046983">
    <property type="term" value="F:protein dimerization activity"/>
    <property type="evidence" value="ECO:0007669"/>
    <property type="project" value="UniProtKB-UniRule"/>
</dbReference>
<dbReference type="EC" id="2.7.13.3" evidence="14"/>
<dbReference type="InterPro" id="IPR036890">
    <property type="entry name" value="HATPase_C_sf"/>
</dbReference>
<keyword evidence="3 14" id="KW-1003">Cell membrane</keyword>
<dbReference type="Gene3D" id="3.30.450.40">
    <property type="match status" value="1"/>
</dbReference>
<dbReference type="Pfam" id="PF13185">
    <property type="entry name" value="GAF_2"/>
    <property type="match status" value="1"/>
</dbReference>
<dbReference type="InterPro" id="IPR042295">
    <property type="entry name" value="NarX-like_N_sf"/>
</dbReference>
<evidence type="ECO:0000256" key="9">
    <source>
        <dbReference type="ARBA" id="ARBA00022777"/>
    </source>
</evidence>
<dbReference type="EMBL" id="LR134516">
    <property type="protein sequence ID" value="VEJ20907.1"/>
    <property type="molecule type" value="Genomic_DNA"/>
</dbReference>
<gene>
    <name evidence="18" type="primary">narX</name>
    <name evidence="18" type="ORF">NCTC12227_00628</name>
</gene>
<dbReference type="GO" id="GO:0005524">
    <property type="term" value="F:ATP binding"/>
    <property type="evidence" value="ECO:0007669"/>
    <property type="project" value="UniProtKB-UniRule"/>
</dbReference>
<keyword evidence="12 14" id="KW-0902">Two-component regulatory system</keyword>
<comment type="subcellular location">
    <subcellularLocation>
        <location evidence="2">Cell inner membrane</location>
        <topology evidence="2">Multi-pass membrane protein</topology>
    </subcellularLocation>
</comment>
<keyword evidence="9 14" id="KW-0418">Kinase</keyword>
<evidence type="ECO:0000256" key="14">
    <source>
        <dbReference type="PIRNR" id="PIRNR003167"/>
    </source>
</evidence>
<dbReference type="CDD" id="cd06225">
    <property type="entry name" value="HAMP"/>
    <property type="match status" value="1"/>
</dbReference>
<evidence type="ECO:0000256" key="7">
    <source>
        <dbReference type="ARBA" id="ARBA00022692"/>
    </source>
</evidence>
<dbReference type="GO" id="GO:0000155">
    <property type="term" value="F:phosphorelay sensor kinase activity"/>
    <property type="evidence" value="ECO:0007669"/>
    <property type="project" value="UniProtKB-UniRule"/>
</dbReference>
<dbReference type="Pfam" id="PF02518">
    <property type="entry name" value="HATPase_c"/>
    <property type="match status" value="1"/>
</dbReference>
<dbReference type="InterPro" id="IPR029095">
    <property type="entry name" value="NarX-like_N"/>
</dbReference>
<evidence type="ECO:0000256" key="5">
    <source>
        <dbReference type="ARBA" id="ARBA00022553"/>
    </source>
</evidence>
<keyword evidence="19" id="KW-1185">Reference proteome</keyword>
<dbReference type="Pfam" id="PF00672">
    <property type="entry name" value="HAMP"/>
    <property type="match status" value="1"/>
</dbReference>
<evidence type="ECO:0000256" key="1">
    <source>
        <dbReference type="ARBA" id="ARBA00000085"/>
    </source>
</evidence>
<evidence type="ECO:0000256" key="15">
    <source>
        <dbReference type="SAM" id="Phobius"/>
    </source>
</evidence>
<dbReference type="CDD" id="cd16917">
    <property type="entry name" value="HATPase_UhpB-NarQ-NarX-like"/>
    <property type="match status" value="1"/>
</dbReference>
<evidence type="ECO:0000313" key="18">
    <source>
        <dbReference type="EMBL" id="VEJ20907.1"/>
    </source>
</evidence>
<keyword evidence="8 14" id="KW-0547">Nucleotide-binding</keyword>
<dbReference type="SMART" id="SM00065">
    <property type="entry name" value="GAF"/>
    <property type="match status" value="1"/>
</dbReference>
<dbReference type="InterPro" id="IPR029016">
    <property type="entry name" value="GAF-like_dom_sf"/>
</dbReference>
<dbReference type="InterPro" id="IPR005467">
    <property type="entry name" value="His_kinase_dom"/>
</dbReference>
<feature type="transmembrane region" description="Helical" evidence="15">
    <location>
        <begin position="166"/>
        <end position="187"/>
    </location>
</feature>
<dbReference type="Gene3D" id="1.20.120.960">
    <property type="entry name" value="Histidine kinase NarX, sensor domain"/>
    <property type="match status" value="1"/>
</dbReference>
<sequence length="631" mass="70934">MKMLPAPSDGLSLSARLKLLTCVWVGAALFSIAFTLVLSWRLEGAGAAINDAGSLRMRTYRLAYMLTQHAAPQNIQEQIQSFEHTLNTIRKGDPARPLFLPDEPEIHSHMQAMQHDWQNSIKPRLQRSEAPTAAELTQFVNIINNFVRSVETVNTRNTELLRLFQTALMILVIVGSSVMVVLLYLWVIRPIDILREGVQAIRRGEFGTQVETGKVSEFAQLGNGFNLMSTHLQTLYTDLEGQVALQTENLARKNRELETLYQTTRDLHQSHTPSRAAEKFLARILPEVSAQAGSVRLIDFDRKRMDLAASIGLPDKLQTAEQCERLEECLCGAAASEANEKPVYFFDTHPSKSPPTLCENAGFSDVAVFPVYYKEQELGIFTLYFSDGHSLAPSDTEFLQALCGQLGVSIANSRLAQESRQLAVLQERNLMAQGLHDSIAQTLTFLNLQVQMLESALAADEHEQIEENMRFIKDGVQECYDDVRELLLNFRTKITKKEFNDAVSTLVKRFEQQTQIPVEIHWSGEGLPLSNDEQLQMIFILQESLSNIRKHAQAKHVKLEITNEQDFTMSICDNGTGFDTNRLKNLSGEHVGLGIMHERARRIQAALDIQSQPEQGTCITLTLPQNKRTAT</sequence>
<evidence type="ECO:0000256" key="4">
    <source>
        <dbReference type="ARBA" id="ARBA00022519"/>
    </source>
</evidence>
<evidence type="ECO:0000256" key="8">
    <source>
        <dbReference type="ARBA" id="ARBA00022741"/>
    </source>
</evidence>
<dbReference type="PIRSF" id="PIRSF003167">
    <property type="entry name" value="STHK_NarX/NarQ"/>
    <property type="match status" value="1"/>
</dbReference>
<dbReference type="Proteomes" id="UP000268229">
    <property type="component" value="Chromosome"/>
</dbReference>
<organism evidence="18 19">
    <name type="scientific">Neisseria animaloris</name>
    <dbReference type="NCBI Taxonomy" id="326522"/>
    <lineage>
        <taxon>Bacteria</taxon>
        <taxon>Pseudomonadati</taxon>
        <taxon>Pseudomonadota</taxon>
        <taxon>Betaproteobacteria</taxon>
        <taxon>Neisseriales</taxon>
        <taxon>Neisseriaceae</taxon>
        <taxon>Neisseria</taxon>
    </lineage>
</organism>
<dbReference type="AlphaFoldDB" id="A0A1X3CJ42"/>
<dbReference type="SUPFAM" id="SSF55874">
    <property type="entry name" value="ATPase domain of HSP90 chaperone/DNA topoisomerase II/histidine kinase"/>
    <property type="match status" value="1"/>
</dbReference>
<dbReference type="Pfam" id="PF13675">
    <property type="entry name" value="PilJ"/>
    <property type="match status" value="1"/>
</dbReference>
<dbReference type="PROSITE" id="PS50885">
    <property type="entry name" value="HAMP"/>
    <property type="match status" value="1"/>
</dbReference>
<keyword evidence="5" id="KW-0597">Phosphoprotein</keyword>
<dbReference type="Pfam" id="PF07730">
    <property type="entry name" value="HisKA_3"/>
    <property type="match status" value="1"/>
</dbReference>
<feature type="domain" description="Histidine kinase" evidence="16">
    <location>
        <begin position="434"/>
        <end position="627"/>
    </location>
</feature>
<dbReference type="SUPFAM" id="SSF158472">
    <property type="entry name" value="HAMP domain-like"/>
    <property type="match status" value="1"/>
</dbReference>
<dbReference type="GO" id="GO:0005886">
    <property type="term" value="C:plasma membrane"/>
    <property type="evidence" value="ECO:0007669"/>
    <property type="project" value="UniProtKB-SubCell"/>
</dbReference>
<keyword evidence="10 14" id="KW-0067">ATP-binding</keyword>
<keyword evidence="7 15" id="KW-0812">Transmembrane</keyword>
<dbReference type="InterPro" id="IPR016380">
    <property type="entry name" value="Sig_transdc_His_kin_NarX/NarQ"/>
</dbReference>
<proteinExistence type="predicted"/>
<dbReference type="InterPro" id="IPR003594">
    <property type="entry name" value="HATPase_dom"/>
</dbReference>
<dbReference type="SUPFAM" id="SSF55781">
    <property type="entry name" value="GAF domain-like"/>
    <property type="match status" value="1"/>
</dbReference>
<dbReference type="PROSITE" id="PS50109">
    <property type="entry name" value="HIS_KIN"/>
    <property type="match status" value="1"/>
</dbReference>
<dbReference type="InterPro" id="IPR050482">
    <property type="entry name" value="Sensor_HK_TwoCompSys"/>
</dbReference>
<dbReference type="SMART" id="SM00387">
    <property type="entry name" value="HATPase_c"/>
    <property type="match status" value="1"/>
</dbReference>
<keyword evidence="6 14" id="KW-0808">Transferase</keyword>
<comment type="catalytic activity">
    <reaction evidence="1 14">
        <text>ATP + protein L-histidine = ADP + protein N-phospho-L-histidine.</text>
        <dbReference type="EC" id="2.7.13.3"/>
    </reaction>
</comment>
<feature type="transmembrane region" description="Helical" evidence="15">
    <location>
        <begin position="17"/>
        <end position="38"/>
    </location>
</feature>
<dbReference type="PANTHER" id="PTHR24421:SF10">
    <property type="entry name" value="NITRATE_NITRITE SENSOR PROTEIN NARQ"/>
    <property type="match status" value="1"/>
</dbReference>
<dbReference type="Gene3D" id="3.30.565.10">
    <property type="entry name" value="Histidine kinase-like ATPase, C-terminal domain"/>
    <property type="match status" value="1"/>
</dbReference>
<evidence type="ECO:0000256" key="10">
    <source>
        <dbReference type="ARBA" id="ARBA00022840"/>
    </source>
</evidence>
<evidence type="ECO:0000313" key="19">
    <source>
        <dbReference type="Proteomes" id="UP000268229"/>
    </source>
</evidence>
<evidence type="ECO:0000259" key="16">
    <source>
        <dbReference type="PROSITE" id="PS50109"/>
    </source>
</evidence>
<evidence type="ECO:0000256" key="3">
    <source>
        <dbReference type="ARBA" id="ARBA00022475"/>
    </source>
</evidence>
<dbReference type="Gene3D" id="1.20.5.1930">
    <property type="match status" value="1"/>
</dbReference>
<dbReference type="SMART" id="SM00304">
    <property type="entry name" value="HAMP"/>
    <property type="match status" value="1"/>
</dbReference>
<evidence type="ECO:0000256" key="12">
    <source>
        <dbReference type="ARBA" id="ARBA00023012"/>
    </source>
</evidence>
<evidence type="ECO:0000256" key="2">
    <source>
        <dbReference type="ARBA" id="ARBA00004429"/>
    </source>
</evidence>
<dbReference type="KEGG" id="nani:NCTC12227_00628"/>
<dbReference type="InterPro" id="IPR011712">
    <property type="entry name" value="Sig_transdc_His_kin_sub3_dim/P"/>
</dbReference>
<dbReference type="InterPro" id="IPR003018">
    <property type="entry name" value="GAF"/>
</dbReference>
<feature type="domain" description="HAMP" evidence="17">
    <location>
        <begin position="185"/>
        <end position="237"/>
    </location>
</feature>
<evidence type="ECO:0000256" key="11">
    <source>
        <dbReference type="ARBA" id="ARBA00022989"/>
    </source>
</evidence>
<accession>A0A1X3CJ42</accession>
<keyword evidence="4 14" id="KW-0997">Cell inner membrane</keyword>
<name>A0A1X3CJ42_9NEIS</name>
<dbReference type="InterPro" id="IPR003660">
    <property type="entry name" value="HAMP_dom"/>
</dbReference>
<evidence type="ECO:0000256" key="6">
    <source>
        <dbReference type="ARBA" id="ARBA00022679"/>
    </source>
</evidence>
<dbReference type="STRING" id="326522.BWD08_06875"/>